<feature type="domain" description="Apple" evidence="1">
    <location>
        <begin position="16"/>
        <end position="70"/>
    </location>
</feature>
<dbReference type="AlphaFoldDB" id="A0A183HKI7"/>
<reference evidence="2 3" key="2">
    <citation type="submission" date="2018-11" db="EMBL/GenBank/DDBJ databases">
        <authorList>
            <consortium name="Pathogen Informatics"/>
        </authorList>
    </citation>
    <scope>NUCLEOTIDE SEQUENCE [LARGE SCALE GENOMIC DNA]</scope>
</reference>
<accession>A0A183HKI7</accession>
<dbReference type="Proteomes" id="UP000267606">
    <property type="component" value="Unassembled WGS sequence"/>
</dbReference>
<protein>
    <submittedName>
        <fullName evidence="4">Apple domain-containing protein</fullName>
    </submittedName>
</protein>
<dbReference type="WBParaSite" id="OFLC_0000799801-mRNA-1">
    <property type="protein sequence ID" value="OFLC_0000799801-mRNA-1"/>
    <property type="gene ID" value="OFLC_0000799801"/>
</dbReference>
<dbReference type="InterPro" id="IPR003609">
    <property type="entry name" value="Pan_app"/>
</dbReference>
<dbReference type="EMBL" id="UZAJ01008730">
    <property type="protein sequence ID" value="VDO53579.1"/>
    <property type="molecule type" value="Genomic_DNA"/>
</dbReference>
<keyword evidence="3" id="KW-1185">Reference proteome</keyword>
<evidence type="ECO:0000259" key="1">
    <source>
        <dbReference type="Pfam" id="PF00024"/>
    </source>
</evidence>
<name>A0A183HKI7_9BILA</name>
<dbReference type="Pfam" id="PF00024">
    <property type="entry name" value="PAN_1"/>
    <property type="match status" value="1"/>
</dbReference>
<proteinExistence type="predicted"/>
<evidence type="ECO:0000313" key="3">
    <source>
        <dbReference type="Proteomes" id="UP000267606"/>
    </source>
</evidence>
<evidence type="ECO:0000313" key="2">
    <source>
        <dbReference type="EMBL" id="VDO53579.1"/>
    </source>
</evidence>
<sequence length="109" mass="12696">MYTLNGLIVDNLELSVECLMTCDKSDQMYKAKCYSVNWFRNTRTCYLHTAKTNISDLKVATSSDFFLNKCAVSKILFWKEKALFSPTTLKLSDSYYCQDFYILHVLQKS</sequence>
<evidence type="ECO:0000313" key="4">
    <source>
        <dbReference type="WBParaSite" id="OFLC_0000799801-mRNA-1"/>
    </source>
</evidence>
<gene>
    <name evidence="2" type="ORF">OFLC_LOCUS8001</name>
</gene>
<reference evidence="4" key="1">
    <citation type="submission" date="2016-06" db="UniProtKB">
        <authorList>
            <consortium name="WormBaseParasite"/>
        </authorList>
    </citation>
    <scope>IDENTIFICATION</scope>
</reference>
<organism evidence="4">
    <name type="scientific">Onchocerca flexuosa</name>
    <dbReference type="NCBI Taxonomy" id="387005"/>
    <lineage>
        <taxon>Eukaryota</taxon>
        <taxon>Metazoa</taxon>
        <taxon>Ecdysozoa</taxon>
        <taxon>Nematoda</taxon>
        <taxon>Chromadorea</taxon>
        <taxon>Rhabditida</taxon>
        <taxon>Spirurina</taxon>
        <taxon>Spiruromorpha</taxon>
        <taxon>Filarioidea</taxon>
        <taxon>Onchocercidae</taxon>
        <taxon>Onchocerca</taxon>
    </lineage>
</organism>